<dbReference type="eggNOG" id="ENOG502RMET">
    <property type="taxonomic scope" value="Eukaryota"/>
</dbReference>
<feature type="region of interest" description="Disordered" evidence="1">
    <location>
        <begin position="40"/>
        <end position="79"/>
    </location>
</feature>
<accession>D4AJ03</accession>
<gene>
    <name evidence="2" type="ORF">ARB_04251</name>
</gene>
<sequence length="251" mass="27692">MEEETEERKRRKKKTAGEEEAIVVCVLFVCLLGKKQASWAEHEREATGSKEGARRRMRRLAPSPLRPGPGGPGPAAASGREDTWLVLRLQQAAAERHLSQEEENIRIKHGAERDTKGVSSCSALGYEGREALRSLTRHTAYLVRQLLFRTAYKAGWTASLTLLATILALLRTLAPLPSRGPEVIREPRRRASSSSSSSSPRKLMPRLFQLTNACCYCLLACLLAARNGAWWQTVDGGRNLSDFCGVLAAPV</sequence>
<feature type="compositionally biased region" description="Basic and acidic residues" evidence="1">
    <location>
        <begin position="40"/>
        <end position="54"/>
    </location>
</feature>
<dbReference type="Proteomes" id="UP000008866">
    <property type="component" value="Unassembled WGS sequence"/>
</dbReference>
<evidence type="ECO:0000313" key="2">
    <source>
        <dbReference type="EMBL" id="EFE36726.1"/>
    </source>
</evidence>
<dbReference type="EMBL" id="ABSU01000001">
    <property type="protein sequence ID" value="EFE36726.1"/>
    <property type="molecule type" value="Genomic_DNA"/>
</dbReference>
<protein>
    <submittedName>
        <fullName evidence="2">Uncharacterized protein</fullName>
    </submittedName>
</protein>
<feature type="region of interest" description="Disordered" evidence="1">
    <location>
        <begin position="181"/>
        <end position="201"/>
    </location>
</feature>
<evidence type="ECO:0000256" key="1">
    <source>
        <dbReference type="SAM" id="MobiDB-lite"/>
    </source>
</evidence>
<evidence type="ECO:0000313" key="3">
    <source>
        <dbReference type="Proteomes" id="UP000008866"/>
    </source>
</evidence>
<keyword evidence="3" id="KW-1185">Reference proteome</keyword>
<reference evidence="3" key="1">
    <citation type="journal article" date="2011" name="Genome Biol.">
        <title>Comparative and functional genomics provide insights into the pathogenicity of dermatophytic fungi.</title>
        <authorList>
            <person name="Burmester A."/>
            <person name="Shelest E."/>
            <person name="Gloeckner G."/>
            <person name="Heddergott C."/>
            <person name="Schindler S."/>
            <person name="Staib P."/>
            <person name="Heidel A."/>
            <person name="Felder M."/>
            <person name="Petzold A."/>
            <person name="Szafranski K."/>
            <person name="Feuermann M."/>
            <person name="Pedruzzi I."/>
            <person name="Priebe S."/>
            <person name="Groth M."/>
            <person name="Winkler R."/>
            <person name="Li W."/>
            <person name="Kniemeyer O."/>
            <person name="Schroeckh V."/>
            <person name="Hertweck C."/>
            <person name="Hube B."/>
            <person name="White T.C."/>
            <person name="Platzer M."/>
            <person name="Guthke R."/>
            <person name="Heitman J."/>
            <person name="Woestemeyer J."/>
            <person name="Zipfel P.F."/>
            <person name="Monod M."/>
            <person name="Brakhage A.A."/>
        </authorList>
    </citation>
    <scope>NUCLEOTIDE SEQUENCE [LARGE SCALE GENOMIC DNA]</scope>
    <source>
        <strain evidence="3">ATCC MYA-4681 / CBS 112371</strain>
    </source>
</reference>
<comment type="caution">
    <text evidence="2">The sequence shown here is derived from an EMBL/GenBank/DDBJ whole genome shotgun (WGS) entry which is preliminary data.</text>
</comment>
<proteinExistence type="predicted"/>
<dbReference type="AlphaFoldDB" id="D4AJ03"/>
<organism evidence="2 3">
    <name type="scientific">Arthroderma benhamiae (strain ATCC MYA-4681 / CBS 112371)</name>
    <name type="common">Trichophyton mentagrophytes</name>
    <dbReference type="NCBI Taxonomy" id="663331"/>
    <lineage>
        <taxon>Eukaryota</taxon>
        <taxon>Fungi</taxon>
        <taxon>Dikarya</taxon>
        <taxon>Ascomycota</taxon>
        <taxon>Pezizomycotina</taxon>
        <taxon>Eurotiomycetes</taxon>
        <taxon>Eurotiomycetidae</taxon>
        <taxon>Onygenales</taxon>
        <taxon>Arthrodermataceae</taxon>
        <taxon>Trichophyton</taxon>
    </lineage>
</organism>
<dbReference type="GeneID" id="9524480"/>
<dbReference type="RefSeq" id="XP_003017371.1">
    <property type="nucleotide sequence ID" value="XM_003017325.1"/>
</dbReference>
<dbReference type="HOGENOM" id="CLU_096846_0_0_1"/>
<dbReference type="KEGG" id="abe:ARB_04251"/>
<name>D4AJ03_ARTBC</name>